<dbReference type="InterPro" id="IPR010562">
    <property type="entry name" value="Haemolymph_juvenile_hormone-bd"/>
</dbReference>
<comment type="caution">
    <text evidence="2">The sequence shown here is derived from an EMBL/GenBank/DDBJ whole genome shotgun (WGS) entry which is preliminary data.</text>
</comment>
<protein>
    <submittedName>
        <fullName evidence="2">Uncharacterized protein</fullName>
    </submittedName>
</protein>
<reference evidence="2 3" key="1">
    <citation type="journal article" date="2021" name="BMC Biol.">
        <title>Horizontally acquired antibacterial genes associated with adaptive radiation of ladybird beetles.</title>
        <authorList>
            <person name="Li H.S."/>
            <person name="Tang X.F."/>
            <person name="Huang Y.H."/>
            <person name="Xu Z.Y."/>
            <person name="Chen M.L."/>
            <person name="Du X.Y."/>
            <person name="Qiu B.Y."/>
            <person name="Chen P.T."/>
            <person name="Zhang W."/>
            <person name="Slipinski A."/>
            <person name="Escalona H.E."/>
            <person name="Waterhouse R.M."/>
            <person name="Zwick A."/>
            <person name="Pang H."/>
        </authorList>
    </citation>
    <scope>NUCLEOTIDE SEQUENCE [LARGE SCALE GENOMIC DNA]</scope>
    <source>
        <strain evidence="2">SYSU2018</strain>
    </source>
</reference>
<name>A0ABD2MZD6_9CUCU</name>
<proteinExistence type="predicted"/>
<dbReference type="SMART" id="SM00700">
    <property type="entry name" value="JHBP"/>
    <property type="match status" value="1"/>
</dbReference>
<dbReference type="PANTHER" id="PTHR11008:SF32">
    <property type="entry name" value="CIRCADIAN CLOCK-CONTROLLED PROTEIN DAYWAKE-RELATED"/>
    <property type="match status" value="1"/>
</dbReference>
<dbReference type="InterPro" id="IPR038606">
    <property type="entry name" value="To_sf"/>
</dbReference>
<keyword evidence="3" id="KW-1185">Reference proteome</keyword>
<dbReference type="Proteomes" id="UP001516400">
    <property type="component" value="Unassembled WGS sequence"/>
</dbReference>
<dbReference type="EMBL" id="JABFTP020000042">
    <property type="protein sequence ID" value="KAL3271582.1"/>
    <property type="molecule type" value="Genomic_DNA"/>
</dbReference>
<dbReference type="Gene3D" id="3.15.10.30">
    <property type="entry name" value="Haemolymph juvenile hormone binding protein"/>
    <property type="match status" value="1"/>
</dbReference>
<evidence type="ECO:0000313" key="3">
    <source>
        <dbReference type="Proteomes" id="UP001516400"/>
    </source>
</evidence>
<dbReference type="Pfam" id="PF06585">
    <property type="entry name" value="JHBP"/>
    <property type="match status" value="1"/>
</dbReference>
<dbReference type="AlphaFoldDB" id="A0ABD2MZD6"/>
<gene>
    <name evidence="2" type="ORF">HHI36_022057</name>
</gene>
<accession>A0ABD2MZD6</accession>
<dbReference type="PANTHER" id="PTHR11008">
    <property type="entry name" value="PROTEIN TAKEOUT-LIKE PROTEIN"/>
    <property type="match status" value="1"/>
</dbReference>
<evidence type="ECO:0000256" key="1">
    <source>
        <dbReference type="SAM" id="SignalP"/>
    </source>
</evidence>
<keyword evidence="1" id="KW-0732">Signal</keyword>
<evidence type="ECO:0000313" key="2">
    <source>
        <dbReference type="EMBL" id="KAL3271582.1"/>
    </source>
</evidence>
<organism evidence="2 3">
    <name type="scientific">Cryptolaemus montrouzieri</name>
    <dbReference type="NCBI Taxonomy" id="559131"/>
    <lineage>
        <taxon>Eukaryota</taxon>
        <taxon>Metazoa</taxon>
        <taxon>Ecdysozoa</taxon>
        <taxon>Arthropoda</taxon>
        <taxon>Hexapoda</taxon>
        <taxon>Insecta</taxon>
        <taxon>Pterygota</taxon>
        <taxon>Neoptera</taxon>
        <taxon>Endopterygota</taxon>
        <taxon>Coleoptera</taxon>
        <taxon>Polyphaga</taxon>
        <taxon>Cucujiformia</taxon>
        <taxon>Coccinelloidea</taxon>
        <taxon>Coccinellidae</taxon>
        <taxon>Scymninae</taxon>
        <taxon>Scymnini</taxon>
        <taxon>Cryptolaemus</taxon>
    </lineage>
</organism>
<feature type="signal peptide" evidence="1">
    <location>
        <begin position="1"/>
        <end position="24"/>
    </location>
</feature>
<feature type="chain" id="PRO_5044840104" evidence="1">
    <location>
        <begin position="25"/>
        <end position="180"/>
    </location>
</feature>
<sequence length="180" mass="19814">MTSSGRRFLYCFVVFSFGVLSYQAAKLPKDWIRCNLKKPDANECLRVAVEDAIVKLKDGSSELSFSPLEPLLIPSMTIGAGVGPVNVVQHFDDVKLHGLTGSKVLSASVDLDNNSLLANSITPMLRLEAQYKMNGRVLLIPIIGDGPCNVTLINTAINHTLHGERMQKRVEIFYVSKIIQ</sequence>